<feature type="compositionally biased region" description="Low complexity" evidence="3">
    <location>
        <begin position="560"/>
        <end position="575"/>
    </location>
</feature>
<feature type="compositionally biased region" description="Polar residues" evidence="3">
    <location>
        <begin position="1860"/>
        <end position="1882"/>
    </location>
</feature>
<dbReference type="InterPro" id="IPR028889">
    <property type="entry name" value="USP"/>
</dbReference>
<feature type="region of interest" description="Disordered" evidence="3">
    <location>
        <begin position="844"/>
        <end position="945"/>
    </location>
</feature>
<reference evidence="5" key="1">
    <citation type="submission" date="2020-11" db="EMBL/GenBank/DDBJ databases">
        <authorList>
            <person name="Tran Van P."/>
        </authorList>
    </citation>
    <scope>NUCLEOTIDE SEQUENCE</scope>
</reference>
<feature type="region of interest" description="Disordered" evidence="3">
    <location>
        <begin position="1001"/>
        <end position="1036"/>
    </location>
</feature>
<feature type="region of interest" description="Disordered" evidence="3">
    <location>
        <begin position="1126"/>
        <end position="1200"/>
    </location>
</feature>
<dbReference type="PANTHER" id="PTHR22975:SF9">
    <property type="entry name" value="ECHINUS SPLICE FORM 3"/>
    <property type="match status" value="1"/>
</dbReference>
<gene>
    <name evidence="5" type="ORF">TDIB3V08_LOCUS5500</name>
</gene>
<feature type="region of interest" description="Disordered" evidence="3">
    <location>
        <begin position="413"/>
        <end position="454"/>
    </location>
</feature>
<feature type="compositionally biased region" description="Basic and acidic residues" evidence="3">
    <location>
        <begin position="708"/>
        <end position="726"/>
    </location>
</feature>
<dbReference type="EMBL" id="OA566660">
    <property type="protein sequence ID" value="CAD7199245.1"/>
    <property type="molecule type" value="Genomic_DNA"/>
</dbReference>
<accession>A0A7R8VMI5</accession>
<keyword evidence="1" id="KW-0833">Ubl conjugation pathway</keyword>
<feature type="compositionally biased region" description="Polar residues" evidence="3">
    <location>
        <begin position="1010"/>
        <end position="1031"/>
    </location>
</feature>
<feature type="region of interest" description="Disordered" evidence="3">
    <location>
        <begin position="1549"/>
        <end position="1601"/>
    </location>
</feature>
<feature type="compositionally biased region" description="Basic and acidic residues" evidence="3">
    <location>
        <begin position="909"/>
        <end position="934"/>
    </location>
</feature>
<feature type="region of interest" description="Disordered" evidence="3">
    <location>
        <begin position="676"/>
        <end position="788"/>
    </location>
</feature>
<evidence type="ECO:0000256" key="1">
    <source>
        <dbReference type="ARBA" id="ARBA00022786"/>
    </source>
</evidence>
<feature type="region of interest" description="Disordered" evidence="3">
    <location>
        <begin position="1697"/>
        <end position="1938"/>
    </location>
</feature>
<feature type="compositionally biased region" description="Low complexity" evidence="3">
    <location>
        <begin position="1697"/>
        <end position="1707"/>
    </location>
</feature>
<evidence type="ECO:0000259" key="4">
    <source>
        <dbReference type="PROSITE" id="PS50235"/>
    </source>
</evidence>
<feature type="region of interest" description="Disordered" evidence="3">
    <location>
        <begin position="1615"/>
        <end position="1679"/>
    </location>
</feature>
<name>A0A7R8VMI5_TIMDO</name>
<feature type="compositionally biased region" description="Basic and acidic residues" evidence="3">
    <location>
        <begin position="744"/>
        <end position="770"/>
    </location>
</feature>
<dbReference type="SUPFAM" id="SSF54001">
    <property type="entry name" value="Cysteine proteinases"/>
    <property type="match status" value="1"/>
</dbReference>
<feature type="compositionally biased region" description="Polar residues" evidence="3">
    <location>
        <begin position="1713"/>
        <end position="1850"/>
    </location>
</feature>
<protein>
    <recommendedName>
        <fullName evidence="4">USP domain-containing protein</fullName>
    </recommendedName>
</protein>
<dbReference type="InterPro" id="IPR038765">
    <property type="entry name" value="Papain-like_cys_pep_sf"/>
</dbReference>
<evidence type="ECO:0000256" key="2">
    <source>
        <dbReference type="ARBA" id="ARBA00022801"/>
    </source>
</evidence>
<feature type="compositionally biased region" description="Polar residues" evidence="3">
    <location>
        <begin position="420"/>
        <end position="429"/>
    </location>
</feature>
<feature type="compositionally biased region" description="Basic and acidic residues" evidence="3">
    <location>
        <begin position="853"/>
        <end position="877"/>
    </location>
</feature>
<dbReference type="PANTHER" id="PTHR22975">
    <property type="entry name" value="UBIQUITIN SPECIFIC PROTEINASE"/>
    <property type="match status" value="1"/>
</dbReference>
<feature type="region of interest" description="Disordered" evidence="3">
    <location>
        <begin position="495"/>
        <end position="575"/>
    </location>
</feature>
<feature type="compositionally biased region" description="Basic and acidic residues" evidence="3">
    <location>
        <begin position="676"/>
        <end position="699"/>
    </location>
</feature>
<feature type="compositionally biased region" description="Polar residues" evidence="3">
    <location>
        <begin position="1126"/>
        <end position="1147"/>
    </location>
</feature>
<sequence>METIELTPMLHHGDIRAHPLYNTMETIELTSMYTMETIELTFLCNTMETIELTPMLHYGDNRAHPPRNTMGTIELTPMLHYGDNRAHPLSVATRAVEGNTQVMTVPRRQEHDRHPAPHECRSIHSAELLGSLEIFQELFAQLQFSQESALPPDALRRALAESFFNQQRFQMGFMDDAAECFENILLRIHFHLASGEAEDMCSARDCIPHQKFAMTLVEQSVCGACGATSEPLPFTQMVHYVSASALTAQARQSPDQFGQLLRKAGGMGDIRDCPSTCGAKIQICRTLMNRPEIVSVGVVWDSERPLLDHIMDVFATVGTSLRLSDVFHSVVDHRWAALTTHVLVGVVTYYGKHYSTFFYHTKLQVWIYFDDATVREIGPRWEQVVEKCRKGRYQPLLLLYAVQDVLPLGPEGVPCPRRSMTPSPEKNTPSPGPVQHPPTRRAITPSPDHFNNKRRTYSDYQNLANIQANIFGGGEEQEPGYISRRTVESVLNFQHKKQQQQQSNCVDGLSVPEHLNIPRRRDSGNWSGDRNSASSSSSTSMENPYPYLPAQPRNPVTTTNGPYDGGYDSYSLSSNDSLPLQQGLKHNLQLAQIPEGAPDDCEQMCQEADKLLDKARIAEEASDLQGALVMCYAAVHKARAAMDAPYNNPHTLAFAQMKHNTCVMKARSLNRRLVYDKTSHSSADKEVGPLDVRHSREGSRSSQHSRQGSRDSRHSIDKITSDKPSKSIEIYATLPKKKSGVAFGRDRKPAGVAGRNKEAEKRARSEDRNKNYITHTLPNPGKKESLLSSHKITSPVKETIIAVNTLPNPCKKETLLTSQKLAITGKETPLSANTLPKSDKEALLFSQVPTNSGKKDTLKDSNSSKKEIIKQLEDTSKKNPPAEVKQGKKQHRIRRKLLMGGLIRRKNRSMPDLRDDQDGVVVDRKTSKDQDLKDSSTMLKSSQDDSTLLLKGSGKVTSGTLSGYLSEGHLEYSGATNPNLEKSRLMRKSFHGSLGRVLHIAKVPPPPPLRTTSQLSAKSAQDKAATQSDRQQYPLPTEPVHPVYSYLHKSNVIVESHKSHHNSYNGFNSEPCSLPYLPTYNVNIAHSGTQRMYDDVVMYASDGGMLNGGGQHTRLVTQAEVHRENNSCVSPTFSSSPVNTPLSQKQSLGHGDNEDTLSPASSLHSFPLPPYPSPHGSVSHSRQASEDFPPPPPPLEVDPALETNHNAMEHTKSSSLPQQQATSLLARLQHKRKEILEKEGSFLLLKNSETEIASSSGKTGEEFLRELQAKQAERRLKGMQNSQTVDSNCKTGYSNGVGSTGIGRLSSVKDLASRFESIRLQTPSPKNYPTSVLDNEFKMNKQIISVDEVDSPCNQESIVGPHIGDSSFESTSHTNPPSLYPYNGKENRADVSQPIVVLPLNKHNSAESLVTNMGNREIEGKDAGTVQITSSQDTNSGLVVGACDERPAKKSLTKKKSVTFCDQVILVATAEDEVEDSYIPNHILERVLRSAFKQDIPHVEITKLSENEQKSSQVLKQPLYHPSLELYNQHQQGNMTAAVSPIQRGVTQITQSSHLSQPQSSPVSSYLSQQTQSSIQPPSSQTCQPIGSYHPQAPPNPSIYYPQHVQLQHNTQHFQQPPLNANTYSSHSYPQSNHTNSYPHQSTQQLQTVASHPSHQTHTYYTQQSRQQPQTSYHPQTIQQQPITSYSLQQSQLVQTSSVYSTQQPSQPVGPYPTQQPSKPVGSYPTQQSSQAVSYPTQQPSKAVGSYSPQQPSQPVGSYPTQQFSQAVGSYSTQQPSKAVGSYSAQQPSQPVGSYSTQQPSQPVGSYSTQQSSQPVGSYSAQQPSQPVGSYSAQQPSQPVGSYLAQQPSQPVHYPHPSAAHSTQPYTIQPTTSYPQQHSVPSLNEDRLQKYQSSPASGTPYYHYRDTPKNQPTYQRVPRPGEHLAVSPPYQNPPPPRQYDGNKTRALPCHLCRKKLVVPPTEYCGDCEFYMMRFRPRN</sequence>
<evidence type="ECO:0000313" key="5">
    <source>
        <dbReference type="EMBL" id="CAD7199245.1"/>
    </source>
</evidence>
<dbReference type="InterPro" id="IPR052398">
    <property type="entry name" value="Ubiquitin_hydrolase_53/54"/>
</dbReference>
<organism evidence="5">
    <name type="scientific">Timema douglasi</name>
    <name type="common">Walking stick</name>
    <dbReference type="NCBI Taxonomy" id="61478"/>
    <lineage>
        <taxon>Eukaryota</taxon>
        <taxon>Metazoa</taxon>
        <taxon>Ecdysozoa</taxon>
        <taxon>Arthropoda</taxon>
        <taxon>Hexapoda</taxon>
        <taxon>Insecta</taxon>
        <taxon>Pterygota</taxon>
        <taxon>Neoptera</taxon>
        <taxon>Polyneoptera</taxon>
        <taxon>Phasmatodea</taxon>
        <taxon>Timematodea</taxon>
        <taxon>Timematoidea</taxon>
        <taxon>Timematidae</taxon>
        <taxon>Timema</taxon>
    </lineage>
</organism>
<dbReference type="CDD" id="cd02257">
    <property type="entry name" value="Peptidase_C19"/>
    <property type="match status" value="1"/>
</dbReference>
<feature type="compositionally biased region" description="Basic residues" evidence="3">
    <location>
        <begin position="887"/>
        <end position="908"/>
    </location>
</feature>
<keyword evidence="2" id="KW-0378">Hydrolase</keyword>
<feature type="compositionally biased region" description="Low complexity" evidence="3">
    <location>
        <begin position="1551"/>
        <end position="1586"/>
    </location>
</feature>
<proteinExistence type="predicted"/>
<feature type="compositionally biased region" description="Polar residues" evidence="3">
    <location>
        <begin position="935"/>
        <end position="945"/>
    </location>
</feature>
<dbReference type="GO" id="GO:0016787">
    <property type="term" value="F:hydrolase activity"/>
    <property type="evidence" value="ECO:0007669"/>
    <property type="project" value="UniProtKB-KW"/>
</dbReference>
<dbReference type="PROSITE" id="PS50235">
    <property type="entry name" value="USP_3"/>
    <property type="match status" value="1"/>
</dbReference>
<feature type="domain" description="USP" evidence="4">
    <location>
        <begin position="111"/>
        <end position="403"/>
    </location>
</feature>
<evidence type="ECO:0000256" key="3">
    <source>
        <dbReference type="SAM" id="MobiDB-lite"/>
    </source>
</evidence>